<keyword evidence="2" id="KW-1185">Reference proteome</keyword>
<gene>
    <name evidence="1" type="ORF">OSB1V03_LOCUS9188</name>
</gene>
<dbReference type="AlphaFoldDB" id="A0A7R9KSS2"/>
<name>A0A7R9KSS2_9ACAR</name>
<organism evidence="1">
    <name type="scientific">Medioppia subpectinata</name>
    <dbReference type="NCBI Taxonomy" id="1979941"/>
    <lineage>
        <taxon>Eukaryota</taxon>
        <taxon>Metazoa</taxon>
        <taxon>Ecdysozoa</taxon>
        <taxon>Arthropoda</taxon>
        <taxon>Chelicerata</taxon>
        <taxon>Arachnida</taxon>
        <taxon>Acari</taxon>
        <taxon>Acariformes</taxon>
        <taxon>Sarcoptiformes</taxon>
        <taxon>Oribatida</taxon>
        <taxon>Brachypylina</taxon>
        <taxon>Oppioidea</taxon>
        <taxon>Oppiidae</taxon>
        <taxon>Medioppia</taxon>
    </lineage>
</organism>
<sequence length="457" mass="52579">MPHKVWYPLLTSRNPENRKCERIVFNNTSDGLDFESIQESGDRVVGKYRLDGKSKLIDTGGTNSFTYFLTTDQNKYLTTYSCKSYSDQSIKVYGAEKNTHVRDYLKNFTKIAGNMTKSVHFHEVDQNGCKSFAPVANKDFVFIEDDLYSVEFAKLQGNWVQKATTLNTSDHFYLKCTAKVVGSNHSQSTINSKTSTIGNSRVCLRDFANATNPIKLYDYRLYFDGHYLITFSAPLSTDSSTTPPYLEVVMKDHQKGESDFDLITLYDILLNRLRPNARKIVESFIYDLNYKDEENPNANTILKKCSIQFTEEELATVAFEKISNVYELRFSTDPYNVFDIQVSLIAGKYLKTYSQKGNDLVRNITDIRLPNSKRIFRVTNNKFSEVSYLYVDESFLLTFECYHSTEHLRLYARQSVPNDESQYKQVLDKIKSSAKDKLNDFVSKMKVHVESGSDTLI</sequence>
<dbReference type="Proteomes" id="UP000759131">
    <property type="component" value="Unassembled WGS sequence"/>
</dbReference>
<evidence type="ECO:0000313" key="2">
    <source>
        <dbReference type="Proteomes" id="UP000759131"/>
    </source>
</evidence>
<protein>
    <submittedName>
        <fullName evidence="1">Uncharacterized protein</fullName>
    </submittedName>
</protein>
<reference evidence="1" key="1">
    <citation type="submission" date="2020-11" db="EMBL/GenBank/DDBJ databases">
        <authorList>
            <person name="Tran Van P."/>
        </authorList>
    </citation>
    <scope>NUCLEOTIDE SEQUENCE</scope>
</reference>
<evidence type="ECO:0000313" key="1">
    <source>
        <dbReference type="EMBL" id="CAD7628767.1"/>
    </source>
</evidence>
<proteinExistence type="predicted"/>
<accession>A0A7R9KSS2</accession>
<dbReference type="EMBL" id="CAJPIZ010006074">
    <property type="protein sequence ID" value="CAG2109197.1"/>
    <property type="molecule type" value="Genomic_DNA"/>
</dbReference>
<dbReference type="EMBL" id="OC860649">
    <property type="protein sequence ID" value="CAD7628767.1"/>
    <property type="molecule type" value="Genomic_DNA"/>
</dbReference>